<dbReference type="Proteomes" id="UP000281726">
    <property type="component" value="Unassembled WGS sequence"/>
</dbReference>
<gene>
    <name evidence="2" type="ORF">D7223_13765</name>
</gene>
<proteinExistence type="predicted"/>
<reference evidence="2 3" key="1">
    <citation type="journal article" date="2004" name="Syst. Appl. Microbiol.">
        <title>Cryptoendolithic actinomycetes from antarctic sandstone rock samples: Micromonospora endolithica sp. nov. and two isolates related to Micromonospora coerulea Jensen 1932.</title>
        <authorList>
            <person name="Hirsch P."/>
            <person name="Mevs U."/>
            <person name="Kroppenstedt R.M."/>
            <person name="Schumann P."/>
            <person name="Stackebrandt E."/>
        </authorList>
    </citation>
    <scope>NUCLEOTIDE SEQUENCE [LARGE SCALE GENOMIC DNA]</scope>
    <source>
        <strain evidence="2 3">JCM 12677</strain>
    </source>
</reference>
<evidence type="ECO:0000313" key="3">
    <source>
        <dbReference type="Proteomes" id="UP000281726"/>
    </source>
</evidence>
<name>A0A3A9ZIA2_9ACTN</name>
<feature type="signal peptide" evidence="1">
    <location>
        <begin position="1"/>
        <end position="29"/>
    </location>
</feature>
<keyword evidence="1" id="KW-0732">Signal</keyword>
<sequence>MRKSIRVAITLAAAATALTAVGGAAYAQADPDPVVQIVTERETPTGCPERAEPTATVVAP</sequence>
<protein>
    <submittedName>
        <fullName evidence="2">Uncharacterized protein</fullName>
    </submittedName>
</protein>
<evidence type="ECO:0000313" key="2">
    <source>
        <dbReference type="EMBL" id="RKN47805.1"/>
    </source>
</evidence>
<dbReference type="RefSeq" id="WP_120728766.1">
    <property type="nucleotide sequence ID" value="NZ_RBAK01000004.1"/>
</dbReference>
<dbReference type="EMBL" id="RBAK01000004">
    <property type="protein sequence ID" value="RKN47805.1"/>
    <property type="molecule type" value="Genomic_DNA"/>
</dbReference>
<dbReference type="AlphaFoldDB" id="A0A3A9ZIA2"/>
<keyword evidence="3" id="KW-1185">Reference proteome</keyword>
<feature type="chain" id="PRO_5017450846" evidence="1">
    <location>
        <begin position="30"/>
        <end position="60"/>
    </location>
</feature>
<evidence type="ECO:0000256" key="1">
    <source>
        <dbReference type="SAM" id="SignalP"/>
    </source>
</evidence>
<organism evidence="2 3">
    <name type="scientific">Micromonospora endolithica</name>
    <dbReference type="NCBI Taxonomy" id="230091"/>
    <lineage>
        <taxon>Bacteria</taxon>
        <taxon>Bacillati</taxon>
        <taxon>Actinomycetota</taxon>
        <taxon>Actinomycetes</taxon>
        <taxon>Micromonosporales</taxon>
        <taxon>Micromonosporaceae</taxon>
        <taxon>Micromonospora</taxon>
    </lineage>
</organism>
<accession>A0A3A9ZIA2</accession>
<comment type="caution">
    <text evidence="2">The sequence shown here is derived from an EMBL/GenBank/DDBJ whole genome shotgun (WGS) entry which is preliminary data.</text>
</comment>